<sequence>MPRPLHICPFCSLHCDDVRIDEVAKHGWVANVPCDRATAGYQHAFRDALDARCGDDRCTAMEASKHAQTLLSGSIPYSLVTTGTDLDSAKQLHQLQEAGRIRVLVDETASAEAWRAAISREGTLAATLGDIRTHADVLWTIGEVDAETPRLRERIDADQKRWVQSSSLDAESLAEIAFAIRAETVPEDSGTAVTEAIRASAYLAIILGRHAFVDSEATATAEMLCKLLWHLNQKRRAVVLQLDDAATNRSVTAWQSNTVISSIAGNETRKIDLRLGTPPDGARPVRLQIGGIDRGKAFAEVFLPASTIGIHRDAVVVRGDGTVTLPLVAVTASVQPTPIERLHQWITA</sequence>
<dbReference type="RefSeq" id="WP_146593697.1">
    <property type="nucleotide sequence ID" value="NZ_SJPT01000002.1"/>
</dbReference>
<reference evidence="1 2" key="1">
    <citation type="submission" date="2019-02" db="EMBL/GenBank/DDBJ databases">
        <title>Deep-cultivation of Planctomycetes and their phenomic and genomic characterization uncovers novel biology.</title>
        <authorList>
            <person name="Wiegand S."/>
            <person name="Jogler M."/>
            <person name="Boedeker C."/>
            <person name="Pinto D."/>
            <person name="Vollmers J."/>
            <person name="Rivas-Marin E."/>
            <person name="Kohn T."/>
            <person name="Peeters S.H."/>
            <person name="Heuer A."/>
            <person name="Rast P."/>
            <person name="Oberbeckmann S."/>
            <person name="Bunk B."/>
            <person name="Jeske O."/>
            <person name="Meyerdierks A."/>
            <person name="Storesund J.E."/>
            <person name="Kallscheuer N."/>
            <person name="Luecker S."/>
            <person name="Lage O.M."/>
            <person name="Pohl T."/>
            <person name="Merkel B.J."/>
            <person name="Hornburger P."/>
            <person name="Mueller R.-W."/>
            <person name="Bruemmer F."/>
            <person name="Labrenz M."/>
            <person name="Spormann A.M."/>
            <person name="Op Den Camp H."/>
            <person name="Overmann J."/>
            <person name="Amann R."/>
            <person name="Jetten M.S.M."/>
            <person name="Mascher T."/>
            <person name="Medema M.H."/>
            <person name="Devos D.P."/>
            <person name="Kaster A.-K."/>
            <person name="Ovreas L."/>
            <person name="Rohde M."/>
            <person name="Galperin M.Y."/>
            <person name="Jogler C."/>
        </authorList>
    </citation>
    <scope>NUCLEOTIDE SEQUENCE [LARGE SCALE GENOMIC DNA]</scope>
    <source>
        <strain evidence="1 2">Pla52o</strain>
    </source>
</reference>
<organism evidence="1 2">
    <name type="scientific">Novipirellula galeiformis</name>
    <dbReference type="NCBI Taxonomy" id="2528004"/>
    <lineage>
        <taxon>Bacteria</taxon>
        <taxon>Pseudomonadati</taxon>
        <taxon>Planctomycetota</taxon>
        <taxon>Planctomycetia</taxon>
        <taxon>Pirellulales</taxon>
        <taxon>Pirellulaceae</taxon>
        <taxon>Novipirellula</taxon>
    </lineage>
</organism>
<proteinExistence type="predicted"/>
<name>A0A5C6CKK1_9BACT</name>
<evidence type="ECO:0000313" key="2">
    <source>
        <dbReference type="Proteomes" id="UP000316304"/>
    </source>
</evidence>
<dbReference type="Proteomes" id="UP000316304">
    <property type="component" value="Unassembled WGS sequence"/>
</dbReference>
<dbReference type="AlphaFoldDB" id="A0A5C6CKK1"/>
<gene>
    <name evidence="1" type="ORF">Pla52o_12750</name>
</gene>
<evidence type="ECO:0008006" key="3">
    <source>
        <dbReference type="Google" id="ProtNLM"/>
    </source>
</evidence>
<comment type="caution">
    <text evidence="1">The sequence shown here is derived from an EMBL/GenBank/DDBJ whole genome shotgun (WGS) entry which is preliminary data.</text>
</comment>
<keyword evidence="2" id="KW-1185">Reference proteome</keyword>
<dbReference type="EMBL" id="SJPT01000002">
    <property type="protein sequence ID" value="TWU24978.1"/>
    <property type="molecule type" value="Genomic_DNA"/>
</dbReference>
<protein>
    <recommendedName>
        <fullName evidence="3">Formylmethanofuran dehydrogenase subunit B</fullName>
    </recommendedName>
</protein>
<accession>A0A5C6CKK1</accession>
<dbReference type="OrthoDB" id="240576at2"/>
<evidence type="ECO:0000313" key="1">
    <source>
        <dbReference type="EMBL" id="TWU24978.1"/>
    </source>
</evidence>